<comment type="caution">
    <text evidence="5">The sequence shown here is derived from an EMBL/GenBank/DDBJ whole genome shotgun (WGS) entry which is preliminary data.</text>
</comment>
<dbReference type="Proteomes" id="UP000178116">
    <property type="component" value="Unassembled WGS sequence"/>
</dbReference>
<reference evidence="5 6" key="1">
    <citation type="journal article" date="2016" name="Nat. Commun.">
        <title>Thousands of microbial genomes shed light on interconnected biogeochemical processes in an aquifer system.</title>
        <authorList>
            <person name="Anantharaman K."/>
            <person name="Brown C.T."/>
            <person name="Hug L.A."/>
            <person name="Sharon I."/>
            <person name="Castelle C.J."/>
            <person name="Probst A.J."/>
            <person name="Thomas B.C."/>
            <person name="Singh A."/>
            <person name="Wilkins M.J."/>
            <person name="Karaoz U."/>
            <person name="Brodie E.L."/>
            <person name="Williams K.H."/>
            <person name="Hubbard S.S."/>
            <person name="Banfield J.F."/>
        </authorList>
    </citation>
    <scope>NUCLEOTIDE SEQUENCE [LARGE SCALE GENOMIC DNA]</scope>
</reference>
<gene>
    <name evidence="5" type="ORF">A3A10_02790</name>
</gene>
<dbReference type="Gene3D" id="3.30.428.10">
    <property type="entry name" value="HIT-like"/>
    <property type="match status" value="1"/>
</dbReference>
<dbReference type="GO" id="GO:0009117">
    <property type="term" value="P:nucleotide metabolic process"/>
    <property type="evidence" value="ECO:0007669"/>
    <property type="project" value="TreeGrafter"/>
</dbReference>
<name>A0A1G2LTY4_9BACT</name>
<dbReference type="AlphaFoldDB" id="A0A1G2LTY4"/>
<evidence type="ECO:0000256" key="3">
    <source>
        <dbReference type="PROSITE-ProRule" id="PRU00464"/>
    </source>
</evidence>
<organism evidence="5 6">
    <name type="scientific">Candidatus Tagabacteria bacterium RIFCSPLOWO2_01_FULL_42_9</name>
    <dbReference type="NCBI Taxonomy" id="1802296"/>
    <lineage>
        <taxon>Bacteria</taxon>
        <taxon>Candidatus Tagaibacteriota</taxon>
    </lineage>
</organism>
<dbReference type="InterPro" id="IPR001310">
    <property type="entry name" value="Histidine_triad_HIT"/>
</dbReference>
<evidence type="ECO:0000313" key="5">
    <source>
        <dbReference type="EMBL" id="OHA14974.1"/>
    </source>
</evidence>
<dbReference type="InterPro" id="IPR036265">
    <property type="entry name" value="HIT-like_sf"/>
</dbReference>
<dbReference type="GO" id="GO:0003824">
    <property type="term" value="F:catalytic activity"/>
    <property type="evidence" value="ECO:0007669"/>
    <property type="project" value="InterPro"/>
</dbReference>
<accession>A0A1G2LTY4</accession>
<dbReference type="PANTHER" id="PTHR46648">
    <property type="entry name" value="HIT FAMILY PROTEIN 1"/>
    <property type="match status" value="1"/>
</dbReference>
<evidence type="ECO:0000259" key="4">
    <source>
        <dbReference type="PROSITE" id="PS51084"/>
    </source>
</evidence>
<feature type="short sequence motif" description="Histidine triad motif" evidence="2 3">
    <location>
        <begin position="92"/>
        <end position="96"/>
    </location>
</feature>
<evidence type="ECO:0000256" key="1">
    <source>
        <dbReference type="PIRSR" id="PIRSR601310-1"/>
    </source>
</evidence>
<evidence type="ECO:0000313" key="6">
    <source>
        <dbReference type="Proteomes" id="UP000178116"/>
    </source>
</evidence>
<dbReference type="PANTHER" id="PTHR46648:SF1">
    <property type="entry name" value="ADENOSINE 5'-MONOPHOSPHORAMIDASE HNT1"/>
    <property type="match status" value="1"/>
</dbReference>
<evidence type="ECO:0000256" key="2">
    <source>
        <dbReference type="PIRSR" id="PIRSR601310-3"/>
    </source>
</evidence>
<dbReference type="EMBL" id="MHRA01000033">
    <property type="protein sequence ID" value="OHA14974.1"/>
    <property type="molecule type" value="Genomic_DNA"/>
</dbReference>
<sequence>MKSCIFCELINGKVGAVKIYEDDKFFAFLDAKPLNPGHTLLIPKRHVDYIFGIEEPLYSEIFKMAKKLSRPIQAATQAKKIGLSIEGFGVAHTHVHLIPIYKGHEMDPGRAKPATEKELQETAEKIKASLNLCGIV</sequence>
<dbReference type="Pfam" id="PF01230">
    <property type="entry name" value="HIT"/>
    <property type="match status" value="1"/>
</dbReference>
<protein>
    <recommendedName>
        <fullName evidence="4">HIT domain-containing protein</fullName>
    </recommendedName>
</protein>
<dbReference type="PRINTS" id="PR00332">
    <property type="entry name" value="HISTRIAD"/>
</dbReference>
<dbReference type="InterPro" id="IPR011146">
    <property type="entry name" value="HIT-like"/>
</dbReference>
<proteinExistence type="predicted"/>
<dbReference type="SUPFAM" id="SSF54197">
    <property type="entry name" value="HIT-like"/>
    <property type="match status" value="1"/>
</dbReference>
<feature type="active site" description="Tele-AMP-histidine intermediate" evidence="1">
    <location>
        <position position="94"/>
    </location>
</feature>
<feature type="domain" description="HIT" evidence="4">
    <location>
        <begin position="5"/>
        <end position="110"/>
    </location>
</feature>
<dbReference type="PROSITE" id="PS51084">
    <property type="entry name" value="HIT_2"/>
    <property type="match status" value="1"/>
</dbReference>